<proteinExistence type="predicted"/>
<keyword evidence="2" id="KW-1185">Reference proteome</keyword>
<reference evidence="1 2" key="1">
    <citation type="submission" date="2022-11" db="EMBL/GenBank/DDBJ databases">
        <title>Genome sequencing of Acetobacter type strain.</title>
        <authorList>
            <person name="Heo J."/>
            <person name="Lee D."/>
            <person name="Han B.-H."/>
            <person name="Hong S.-B."/>
            <person name="Kwon S.-W."/>
        </authorList>
    </citation>
    <scope>NUCLEOTIDE SEQUENCE [LARGE SCALE GENOMIC DNA]</scope>
    <source>
        <strain evidence="1 2">KACC 21253</strain>
    </source>
</reference>
<gene>
    <name evidence="1" type="ORF">OQ497_12625</name>
</gene>
<accession>A0ABT3QHK0</accession>
<sequence>MIPAGIESVRLVSYASRPCDVIGPFVDDRRKLGVLVGSVMLCEGDTTITLTDHLQDPELSGWNNIESETARWTKGNALLKLGKRLMGIIALMAIDIHAGGPYILDDNLIGSIRNHGVSRAAWWFF</sequence>
<protein>
    <submittedName>
        <fullName evidence="1">Uncharacterized protein</fullName>
    </submittedName>
</protein>
<dbReference type="Proteomes" id="UP001301152">
    <property type="component" value="Unassembled WGS sequence"/>
</dbReference>
<name>A0ABT3QHK0_9PROT</name>
<dbReference type="EMBL" id="JAPIUZ010000014">
    <property type="protein sequence ID" value="MCX2564775.1"/>
    <property type="molecule type" value="Genomic_DNA"/>
</dbReference>
<organism evidence="1 2">
    <name type="scientific">Acetobacter thailandicus</name>
    <dbReference type="NCBI Taxonomy" id="1502842"/>
    <lineage>
        <taxon>Bacteria</taxon>
        <taxon>Pseudomonadati</taxon>
        <taxon>Pseudomonadota</taxon>
        <taxon>Alphaproteobacteria</taxon>
        <taxon>Acetobacterales</taxon>
        <taxon>Acetobacteraceae</taxon>
        <taxon>Acetobacter</taxon>
    </lineage>
</organism>
<evidence type="ECO:0000313" key="1">
    <source>
        <dbReference type="EMBL" id="MCX2564775.1"/>
    </source>
</evidence>
<comment type="caution">
    <text evidence="1">The sequence shown here is derived from an EMBL/GenBank/DDBJ whole genome shotgun (WGS) entry which is preliminary data.</text>
</comment>
<dbReference type="RefSeq" id="WP_173560412.1">
    <property type="nucleotide sequence ID" value="NZ_JAPIUZ010000014.1"/>
</dbReference>
<evidence type="ECO:0000313" key="2">
    <source>
        <dbReference type="Proteomes" id="UP001301152"/>
    </source>
</evidence>